<proteinExistence type="predicted"/>
<dbReference type="Proteomes" id="UP000005857">
    <property type="component" value="Segment"/>
</dbReference>
<evidence type="ECO:0000313" key="3">
    <source>
        <dbReference type="Proteomes" id="UP000005857"/>
    </source>
</evidence>
<reference evidence="2 3" key="1">
    <citation type="journal article" date="2012" name="J. Virol.">
        <title>Complete Genome Sequences of 138 Mycobacteriophages.</title>
        <authorList>
            <consortium name="the Science Education Alliance Phage Hunters Advancing Genomics and Evolutionary Science Program"/>
            <consortium name="the KwaZulu-Natal Research Institute for Tuberculosis and HIV Mycobacterial Genetics Course Students"/>
            <consortium name="the Phage Hunters Integrating Research and Education Program"/>
            <person name="Hatfull G.F."/>
        </authorList>
    </citation>
    <scope>NUCLEOTIDE SEQUENCE [LARGE SCALE GENOMIC DNA]</scope>
</reference>
<keyword evidence="3" id="KW-1185">Reference proteome</keyword>
<name>G8I4J2_9CAUD</name>
<evidence type="ECO:0000256" key="1">
    <source>
        <dbReference type="SAM" id="MobiDB-lite"/>
    </source>
</evidence>
<feature type="compositionally biased region" description="Basic and acidic residues" evidence="1">
    <location>
        <begin position="109"/>
        <end position="127"/>
    </location>
</feature>
<dbReference type="RefSeq" id="YP_009018770.1">
    <property type="nucleotide sequence ID" value="NC_023744.1"/>
</dbReference>
<dbReference type="EMBL" id="JN698994">
    <property type="protein sequence ID" value="AER47636.1"/>
    <property type="molecule type" value="Genomic_DNA"/>
</dbReference>
<organism evidence="2 3">
    <name type="scientific">Mycobacterium phage DS6A</name>
    <dbReference type="NCBI Taxonomy" id="45764"/>
    <lineage>
        <taxon>Viruses</taxon>
        <taxon>Duplodnaviria</taxon>
        <taxon>Heunggongvirae</taxon>
        <taxon>Uroviricota</taxon>
        <taxon>Caudoviricetes</taxon>
        <taxon>Hnatkovirus</taxon>
        <taxon>Hnatkovirus DS6A</taxon>
    </lineage>
</organism>
<evidence type="ECO:0000313" key="2">
    <source>
        <dbReference type="EMBL" id="AER47636.1"/>
    </source>
</evidence>
<protein>
    <submittedName>
        <fullName evidence="2">Uncharacterized protein</fullName>
    </submittedName>
</protein>
<dbReference type="GeneID" id="18990080"/>
<gene>
    <name evidence="2" type="primary">82</name>
    <name evidence="2" type="ORF">DS6A_82</name>
</gene>
<feature type="region of interest" description="Disordered" evidence="1">
    <location>
        <begin position="54"/>
        <end position="136"/>
    </location>
</feature>
<dbReference type="KEGG" id="vg:18990080"/>
<accession>G8I4J2</accession>
<sequence length="224" mass="24128">MTDTEILDALTRALNYADSHIDTWPADDHPARAAASRQYHGRFIAEARRLLARRNTTTTEGPTNAPRGHLDTDRPARATGTAPRVQTAEAGPVTLHPAPTAGTGGAPEAAEHRGRQPDAEGAYRRVDPGVAQPRRRRVGLPADCGGDCCQPAPDPAEAARYGRHAAARNRSWVATTEMTAALMGVLSDQRVSGRPPGKHRAKGPITSHRLGGRIFYFLPGYRRP</sequence>